<dbReference type="Proteomes" id="UP000234681">
    <property type="component" value="Chromosome 3"/>
</dbReference>
<evidence type="ECO:0000313" key="2">
    <source>
        <dbReference type="Proteomes" id="UP000234681"/>
    </source>
</evidence>
<evidence type="ECO:0000313" key="1">
    <source>
        <dbReference type="EMBL" id="EDL88693.1"/>
    </source>
</evidence>
<organism evidence="1 2">
    <name type="scientific">Rattus norvegicus</name>
    <name type="common">Rat</name>
    <dbReference type="NCBI Taxonomy" id="10116"/>
    <lineage>
        <taxon>Eukaryota</taxon>
        <taxon>Metazoa</taxon>
        <taxon>Chordata</taxon>
        <taxon>Craniata</taxon>
        <taxon>Vertebrata</taxon>
        <taxon>Euteleostomi</taxon>
        <taxon>Mammalia</taxon>
        <taxon>Eutheria</taxon>
        <taxon>Euarchontoglires</taxon>
        <taxon>Glires</taxon>
        <taxon>Rodentia</taxon>
        <taxon>Myomorpha</taxon>
        <taxon>Muroidea</taxon>
        <taxon>Muridae</taxon>
        <taxon>Murinae</taxon>
        <taxon>Rattus</taxon>
    </lineage>
</organism>
<protein>
    <submittedName>
        <fullName evidence="1">RCG38553</fullName>
    </submittedName>
</protein>
<proteinExistence type="predicted"/>
<sequence>MLLHTLTYICERKEAGKALPLGHMQKQWRARRTVSSLRCKRCNRPRCWRQTVQK</sequence>
<accession>A6KLY5</accession>
<dbReference type="EMBL" id="CH474066">
    <property type="protein sequence ID" value="EDL88693.1"/>
    <property type="molecule type" value="Genomic_DNA"/>
</dbReference>
<reference evidence="2" key="1">
    <citation type="submission" date="2005-09" db="EMBL/GenBank/DDBJ databases">
        <authorList>
            <person name="Mural R.J."/>
            <person name="Li P.W."/>
            <person name="Adams M.D."/>
            <person name="Amanatides P.G."/>
            <person name="Baden-Tillson H."/>
            <person name="Barnstead M."/>
            <person name="Chin S.H."/>
            <person name="Dew I."/>
            <person name="Evans C.A."/>
            <person name="Ferriera S."/>
            <person name="Flanigan M."/>
            <person name="Fosler C."/>
            <person name="Glodek A."/>
            <person name="Gu Z."/>
            <person name="Holt R.A."/>
            <person name="Jennings D."/>
            <person name="Kraft C.L."/>
            <person name="Lu F."/>
            <person name="Nguyen T."/>
            <person name="Nusskern D.R."/>
            <person name="Pfannkoch C.M."/>
            <person name="Sitter C."/>
            <person name="Sutton G.G."/>
            <person name="Venter J.C."/>
            <person name="Wang Z."/>
            <person name="Woodage T."/>
            <person name="Zheng X.H."/>
            <person name="Zhong F."/>
        </authorList>
    </citation>
    <scope>NUCLEOTIDE SEQUENCE [LARGE SCALE GENOMIC DNA]</scope>
    <source>
        <strain>BN</strain>
        <strain evidence="2">Sprague-Dawley</strain>
    </source>
</reference>
<name>A6KLY5_RAT</name>
<dbReference type="AlphaFoldDB" id="A6KLY5"/>
<gene>
    <name evidence="1" type="ORF">rCG_38553</name>
</gene>